<evidence type="ECO:0000313" key="3">
    <source>
        <dbReference type="Proteomes" id="UP000533476"/>
    </source>
</evidence>
<proteinExistence type="predicted"/>
<sequence length="145" mass="15909">MDPKGNVFLDRYIHLAHAIHDGAPDQTVGPTTMTIAELAGLWDCSERAAQESVQRLESWGLLRWSPQAGRGKRSGLALLVHPVHVYYERAAHALEQGALAEAGFWLNEVLRECPCIPGTAAMLAEIRQRLGLGRLEPCCADTVLQ</sequence>
<comment type="caution">
    <text evidence="2">The sequence shown here is derived from an EMBL/GenBank/DDBJ whole genome shotgun (WGS) entry which is preliminary data.</text>
</comment>
<dbReference type="RefSeq" id="WP_169100499.1">
    <property type="nucleotide sequence ID" value="NZ_JABBVZ010000047.1"/>
</dbReference>
<dbReference type="Pfam" id="PF12793">
    <property type="entry name" value="SgrR_N"/>
    <property type="match status" value="1"/>
</dbReference>
<organism evidence="2 3">
    <name type="scientific">Sulfobacillus harzensis</name>
    <dbReference type="NCBI Taxonomy" id="2729629"/>
    <lineage>
        <taxon>Bacteria</taxon>
        <taxon>Bacillati</taxon>
        <taxon>Bacillota</taxon>
        <taxon>Clostridia</taxon>
        <taxon>Eubacteriales</taxon>
        <taxon>Clostridiales Family XVII. Incertae Sedis</taxon>
        <taxon>Sulfobacillus</taxon>
    </lineage>
</organism>
<evidence type="ECO:0000259" key="1">
    <source>
        <dbReference type="Pfam" id="PF12793"/>
    </source>
</evidence>
<dbReference type="EMBL" id="JABBVZ010000047">
    <property type="protein sequence ID" value="NMP23326.1"/>
    <property type="molecule type" value="Genomic_DNA"/>
</dbReference>
<name>A0A7Y0Q3T4_9FIRM</name>
<dbReference type="Proteomes" id="UP000533476">
    <property type="component" value="Unassembled WGS sequence"/>
</dbReference>
<keyword evidence="3" id="KW-1185">Reference proteome</keyword>
<protein>
    <recommendedName>
        <fullName evidence="1">Transcriptional regulator SgrR N-terminal HTH domain-containing protein</fullName>
    </recommendedName>
</protein>
<reference evidence="2 3" key="1">
    <citation type="submission" date="2020-04" db="EMBL/GenBank/DDBJ databases">
        <authorList>
            <person name="Zhang R."/>
            <person name="Schippers A."/>
        </authorList>
    </citation>
    <scope>NUCLEOTIDE SEQUENCE [LARGE SCALE GENOMIC DNA]</scope>
    <source>
        <strain evidence="2 3">DSM 109850</strain>
    </source>
</reference>
<dbReference type="AlphaFoldDB" id="A0A7Y0Q3T4"/>
<gene>
    <name evidence="2" type="ORF">HIJ39_13350</name>
</gene>
<feature type="domain" description="Transcriptional regulator SgrR N-terminal HTH" evidence="1">
    <location>
        <begin position="29"/>
        <end position="102"/>
    </location>
</feature>
<evidence type="ECO:0000313" key="2">
    <source>
        <dbReference type="EMBL" id="NMP23326.1"/>
    </source>
</evidence>
<accession>A0A7Y0Q3T4</accession>
<dbReference type="InterPro" id="IPR025370">
    <property type="entry name" value="SgrR_HTH_N"/>
</dbReference>